<reference evidence="1" key="1">
    <citation type="submission" date="2021-02" db="EMBL/GenBank/DDBJ databases">
        <authorList>
            <person name="Dougan E. K."/>
            <person name="Rhodes N."/>
            <person name="Thang M."/>
            <person name="Chan C."/>
        </authorList>
    </citation>
    <scope>NUCLEOTIDE SEQUENCE</scope>
</reference>
<dbReference type="Proteomes" id="UP000649617">
    <property type="component" value="Unassembled WGS sequence"/>
</dbReference>
<keyword evidence="2" id="KW-1185">Reference proteome</keyword>
<organism evidence="1 2">
    <name type="scientific">Symbiodinium pilosum</name>
    <name type="common">Dinoflagellate</name>
    <dbReference type="NCBI Taxonomy" id="2952"/>
    <lineage>
        <taxon>Eukaryota</taxon>
        <taxon>Sar</taxon>
        <taxon>Alveolata</taxon>
        <taxon>Dinophyceae</taxon>
        <taxon>Suessiales</taxon>
        <taxon>Symbiodiniaceae</taxon>
        <taxon>Symbiodinium</taxon>
    </lineage>
</organism>
<dbReference type="EMBL" id="CAJNIZ010018269">
    <property type="protein sequence ID" value="CAE7408136.1"/>
    <property type="molecule type" value="Genomic_DNA"/>
</dbReference>
<sequence length="96" mass="11642">NDVRDNHSHEHVQYLVHLRHNNDQCHQHCHINFGHTDDLSYNIIHNVVFHHKFIDYFYHLNECHINSDDNVLHNNYPNYHDGQHHDGQHHDGHHNI</sequence>
<evidence type="ECO:0000313" key="2">
    <source>
        <dbReference type="Proteomes" id="UP000649617"/>
    </source>
</evidence>
<evidence type="ECO:0000313" key="1">
    <source>
        <dbReference type="EMBL" id="CAE7408136.1"/>
    </source>
</evidence>
<dbReference type="AlphaFoldDB" id="A0A812QXD7"/>
<feature type="non-terminal residue" evidence="1">
    <location>
        <position position="1"/>
    </location>
</feature>
<comment type="caution">
    <text evidence="1">The sequence shown here is derived from an EMBL/GenBank/DDBJ whole genome shotgun (WGS) entry which is preliminary data.</text>
</comment>
<name>A0A812QXD7_SYMPI</name>
<feature type="non-terminal residue" evidence="1">
    <location>
        <position position="96"/>
    </location>
</feature>
<gene>
    <name evidence="1" type="ORF">SPIL2461_LOCUS10068</name>
</gene>
<protein>
    <submittedName>
        <fullName evidence="1">Uncharacterized protein</fullName>
    </submittedName>
</protein>
<proteinExistence type="predicted"/>
<accession>A0A812QXD7</accession>